<evidence type="ECO:0000313" key="1">
    <source>
        <dbReference type="EMBL" id="UYM16358.1"/>
    </source>
</evidence>
<proteinExistence type="predicted"/>
<reference evidence="1" key="1">
    <citation type="submission" date="2022-10" db="EMBL/GenBank/DDBJ databases">
        <title>Completed Genome Sequence of two octocoral isolated bacterium, Endozoicomonas euniceicola EF212T and Endozoicomonas gorgoniicola PS125T.</title>
        <authorList>
            <person name="Chiou Y.-J."/>
            <person name="Chen Y.-H."/>
        </authorList>
    </citation>
    <scope>NUCLEOTIDE SEQUENCE</scope>
    <source>
        <strain evidence="1">EF212</strain>
    </source>
</reference>
<evidence type="ECO:0000313" key="2">
    <source>
        <dbReference type="Proteomes" id="UP001163255"/>
    </source>
</evidence>
<gene>
    <name evidence="1" type="ORF">NX720_26800</name>
</gene>
<dbReference type="EMBL" id="CP103300">
    <property type="protein sequence ID" value="UYM16358.1"/>
    <property type="molecule type" value="Genomic_DNA"/>
</dbReference>
<name>A0ABY6GUA7_9GAMM</name>
<organism evidence="1 2">
    <name type="scientific">Endozoicomonas euniceicola</name>
    <dbReference type="NCBI Taxonomy" id="1234143"/>
    <lineage>
        <taxon>Bacteria</taxon>
        <taxon>Pseudomonadati</taxon>
        <taxon>Pseudomonadota</taxon>
        <taxon>Gammaproteobacteria</taxon>
        <taxon>Oceanospirillales</taxon>
        <taxon>Endozoicomonadaceae</taxon>
        <taxon>Endozoicomonas</taxon>
    </lineage>
</organism>
<protein>
    <submittedName>
        <fullName evidence="1">Uncharacterized protein</fullName>
    </submittedName>
</protein>
<dbReference type="Proteomes" id="UP001163255">
    <property type="component" value="Chromosome"/>
</dbReference>
<dbReference type="RefSeq" id="WP_262598657.1">
    <property type="nucleotide sequence ID" value="NZ_CP103300.1"/>
</dbReference>
<accession>A0ABY6GUA7</accession>
<keyword evidence="2" id="KW-1185">Reference proteome</keyword>
<sequence length="79" mass="8634">MQLNPSPCGTGLGTSTLSLHVAVRGWPMVRFGNSRWLAGDCGGPETLATQIAFWESPVSELGDWHDHIKELNKQQGSRD</sequence>